<protein>
    <submittedName>
        <fullName evidence="2">Uncharacterized protein</fullName>
    </submittedName>
</protein>
<dbReference type="AlphaFoldDB" id="A0A9Q0X7F7"/>
<accession>A0A9Q0X7F7</accession>
<organism evidence="2 3">
    <name type="scientific">Phrynocephalus forsythii</name>
    <dbReference type="NCBI Taxonomy" id="171643"/>
    <lineage>
        <taxon>Eukaryota</taxon>
        <taxon>Metazoa</taxon>
        <taxon>Chordata</taxon>
        <taxon>Craniata</taxon>
        <taxon>Vertebrata</taxon>
        <taxon>Euteleostomi</taxon>
        <taxon>Lepidosauria</taxon>
        <taxon>Squamata</taxon>
        <taxon>Bifurcata</taxon>
        <taxon>Unidentata</taxon>
        <taxon>Episquamata</taxon>
        <taxon>Toxicofera</taxon>
        <taxon>Iguania</taxon>
        <taxon>Acrodonta</taxon>
        <taxon>Agamidae</taxon>
        <taxon>Agaminae</taxon>
        <taxon>Phrynocephalus</taxon>
    </lineage>
</organism>
<evidence type="ECO:0000256" key="1">
    <source>
        <dbReference type="SAM" id="MobiDB-lite"/>
    </source>
</evidence>
<keyword evidence="3" id="KW-1185">Reference proteome</keyword>
<evidence type="ECO:0000313" key="2">
    <source>
        <dbReference type="EMBL" id="KAJ7303264.1"/>
    </source>
</evidence>
<feature type="region of interest" description="Disordered" evidence="1">
    <location>
        <begin position="31"/>
        <end position="79"/>
    </location>
</feature>
<reference evidence="2" key="1">
    <citation type="journal article" date="2023" name="DNA Res.">
        <title>Chromosome-level genome assembly of Phrynocephalus forsythii using third-generation DNA sequencing and Hi-C analysis.</title>
        <authorList>
            <person name="Qi Y."/>
            <person name="Zhao W."/>
            <person name="Zhao Y."/>
            <person name="Niu C."/>
            <person name="Cao S."/>
            <person name="Zhang Y."/>
        </authorList>
    </citation>
    <scope>NUCLEOTIDE SEQUENCE</scope>
    <source>
        <tissue evidence="2">Muscle</tissue>
    </source>
</reference>
<sequence>MVYRFPPAVERPLGADSGEVVLMLQMVEEANGCQGPPPAESSVPRDSGDGPSSGAVGGHGSSSFESDSAACAVGPAVPNPTVCLSPVVLLTPM</sequence>
<dbReference type="EMBL" id="JAPFRF010000024">
    <property type="protein sequence ID" value="KAJ7303264.1"/>
    <property type="molecule type" value="Genomic_DNA"/>
</dbReference>
<comment type="caution">
    <text evidence="2">The sequence shown here is derived from an EMBL/GenBank/DDBJ whole genome shotgun (WGS) entry which is preliminary data.</text>
</comment>
<name>A0A9Q0X7F7_9SAUR</name>
<dbReference type="Proteomes" id="UP001142489">
    <property type="component" value="Unassembled WGS sequence"/>
</dbReference>
<proteinExistence type="predicted"/>
<evidence type="ECO:0000313" key="3">
    <source>
        <dbReference type="Proteomes" id="UP001142489"/>
    </source>
</evidence>
<gene>
    <name evidence="2" type="ORF">JRQ81_012202</name>
</gene>